<dbReference type="NCBIfam" id="NF040504">
    <property type="entry name" value="resist_ArsN1b"/>
    <property type="match status" value="1"/>
</dbReference>
<accession>A0AAC9YI96</accession>
<sequence length="184" mass="20171">MATPEDAGAVAGIYLPYVRDTAVSFETSAPTVQEMRSRMTSTLATLPWLVVTDGQVVKGYAYASPHRARDAYRWCVDVSLYLDASIQGRGHGRRIYTALLNLLAAQGYVNAYAGITLPNAASVSLHEALGFAPVGVFRNVGFKQERWWDVGWWHRRLADPPGYPRAPKSWAELADQTVGSALEG</sequence>
<dbReference type="SUPFAM" id="SSF55729">
    <property type="entry name" value="Acyl-CoA N-acyltransferases (Nat)"/>
    <property type="match status" value="1"/>
</dbReference>
<feature type="domain" description="N-acetyltransferase" evidence="1">
    <location>
        <begin position="1"/>
        <end position="159"/>
    </location>
</feature>
<dbReference type="PANTHER" id="PTHR43072">
    <property type="entry name" value="N-ACETYLTRANSFERASE"/>
    <property type="match status" value="1"/>
</dbReference>
<reference evidence="2 4" key="1">
    <citation type="submission" date="2017-08" db="EMBL/GenBank/DDBJ databases">
        <title>Phylogentic analysis of Mycobacterium avium complex whole genomes.</title>
        <authorList>
            <person name="Caverly L.J."/>
            <person name="Spilker T."/>
            <person name="LiPuma J."/>
        </authorList>
    </citation>
    <scope>NUCLEOTIDE SEQUENCE [LARGE SCALE GENOMIC DNA]</scope>
    <source>
        <strain evidence="2 4">FLAC0026</strain>
    </source>
</reference>
<gene>
    <name evidence="2" type="ORF">CKJ54_00420</name>
    <name evidence="3" type="ORF">MMARJ_36820</name>
</gene>
<proteinExistence type="predicted"/>
<evidence type="ECO:0000313" key="4">
    <source>
        <dbReference type="Proteomes" id="UP000216246"/>
    </source>
</evidence>
<evidence type="ECO:0000313" key="3">
    <source>
        <dbReference type="EMBL" id="BBY12942.1"/>
    </source>
</evidence>
<dbReference type="Gene3D" id="3.40.630.30">
    <property type="match status" value="1"/>
</dbReference>
<dbReference type="Proteomes" id="UP000216246">
    <property type="component" value="Chromosome"/>
</dbReference>
<dbReference type="GO" id="GO:0016747">
    <property type="term" value="F:acyltransferase activity, transferring groups other than amino-acyl groups"/>
    <property type="evidence" value="ECO:0007669"/>
    <property type="project" value="InterPro"/>
</dbReference>
<keyword evidence="5" id="KW-1185">Reference proteome</keyword>
<dbReference type="PANTHER" id="PTHR43072:SF8">
    <property type="entry name" value="ACYLTRANSFERASE FABY-RELATED"/>
    <property type="match status" value="1"/>
</dbReference>
<reference evidence="3" key="3">
    <citation type="submission" date="2020-02" db="EMBL/GenBank/DDBJ databases">
        <authorList>
            <person name="Matsumoto Y."/>
            <person name="Kinjo T."/>
            <person name="Motooka D."/>
            <person name="Nabeya D."/>
            <person name="Jung N."/>
            <person name="Uechi K."/>
            <person name="Horii T."/>
            <person name="Iida T."/>
            <person name="Fujita J."/>
            <person name="Nakamura S."/>
        </authorList>
    </citation>
    <scope>NUCLEOTIDE SEQUENCE</scope>
    <source>
        <strain evidence="3">JCM 17324</strain>
    </source>
</reference>
<dbReference type="EMBL" id="CP023147">
    <property type="protein sequence ID" value="ASW88522.1"/>
    <property type="molecule type" value="Genomic_DNA"/>
</dbReference>
<dbReference type="InterPro" id="IPR000182">
    <property type="entry name" value="GNAT_dom"/>
</dbReference>
<name>A0AAC9YI96_9MYCO</name>
<dbReference type="PROSITE" id="PS51186">
    <property type="entry name" value="GNAT"/>
    <property type="match status" value="1"/>
</dbReference>
<reference evidence="3 5" key="2">
    <citation type="journal article" date="2019" name="Emerg. Microbes Infect.">
        <title>Comprehensive subspecies identification of 175 nontuberculous mycobacteria species based on 7547 genomic profiles.</title>
        <authorList>
            <person name="Matsumoto Y."/>
            <person name="Kinjo T."/>
            <person name="Motooka D."/>
            <person name="Nabeya D."/>
            <person name="Jung N."/>
            <person name="Uechi K."/>
            <person name="Horii T."/>
            <person name="Iida T."/>
            <person name="Fujita J."/>
            <person name="Nakamura S."/>
        </authorList>
    </citation>
    <scope>NUCLEOTIDE SEQUENCE [LARGE SCALE GENOMIC DNA]</scope>
    <source>
        <strain evidence="3 5">JCM 17324</strain>
    </source>
</reference>
<dbReference type="EMBL" id="AP022584">
    <property type="protein sequence ID" value="BBY12942.1"/>
    <property type="molecule type" value="Genomic_DNA"/>
</dbReference>
<protein>
    <submittedName>
        <fullName evidence="2">N-acetyltransferase</fullName>
    </submittedName>
</protein>
<dbReference type="Pfam" id="PF13420">
    <property type="entry name" value="Acetyltransf_4"/>
    <property type="match status" value="1"/>
</dbReference>
<organism evidence="2 4">
    <name type="scientific">Mycobacterium marseillense</name>
    <dbReference type="NCBI Taxonomy" id="701042"/>
    <lineage>
        <taxon>Bacteria</taxon>
        <taxon>Bacillati</taxon>
        <taxon>Actinomycetota</taxon>
        <taxon>Actinomycetes</taxon>
        <taxon>Mycobacteriales</taxon>
        <taxon>Mycobacteriaceae</taxon>
        <taxon>Mycobacterium</taxon>
        <taxon>Mycobacterium avium complex (MAC)</taxon>
    </lineage>
</organism>
<dbReference type="KEGG" id="mmal:CKJ54_00420"/>
<dbReference type="CDD" id="cd04301">
    <property type="entry name" value="NAT_SF"/>
    <property type="match status" value="1"/>
</dbReference>
<dbReference type="AlphaFoldDB" id="A0AAC9YI96"/>
<dbReference type="RefSeq" id="WP_067170779.1">
    <property type="nucleotide sequence ID" value="NZ_AP022584.1"/>
</dbReference>
<dbReference type="Proteomes" id="UP000466831">
    <property type="component" value="Chromosome"/>
</dbReference>
<evidence type="ECO:0000259" key="1">
    <source>
        <dbReference type="PROSITE" id="PS51186"/>
    </source>
</evidence>
<dbReference type="InterPro" id="IPR016181">
    <property type="entry name" value="Acyl_CoA_acyltransferase"/>
</dbReference>
<evidence type="ECO:0000313" key="2">
    <source>
        <dbReference type="EMBL" id="ASW88522.1"/>
    </source>
</evidence>
<evidence type="ECO:0000313" key="5">
    <source>
        <dbReference type="Proteomes" id="UP000466831"/>
    </source>
</evidence>